<evidence type="ECO:0000256" key="17">
    <source>
        <dbReference type="PROSITE-ProRule" id="PRU00169"/>
    </source>
</evidence>
<dbReference type="Gene3D" id="3.30.450.20">
    <property type="entry name" value="PAS domain"/>
    <property type="match status" value="1"/>
</dbReference>
<feature type="modified residue" description="4-aspartylphosphate" evidence="17">
    <location>
        <position position="758"/>
    </location>
</feature>
<dbReference type="SMART" id="SM00388">
    <property type="entry name" value="HisKA"/>
    <property type="match status" value="1"/>
</dbReference>
<dbReference type="SMART" id="SM00065">
    <property type="entry name" value="GAF"/>
    <property type="match status" value="1"/>
</dbReference>
<dbReference type="PANTHER" id="PTHR45339:SF1">
    <property type="entry name" value="HYBRID SIGNAL TRANSDUCTION HISTIDINE KINASE J"/>
    <property type="match status" value="1"/>
</dbReference>
<dbReference type="PROSITE" id="PS50109">
    <property type="entry name" value="HIS_KIN"/>
    <property type="match status" value="1"/>
</dbReference>
<dbReference type="SMART" id="SM00387">
    <property type="entry name" value="HATPase_c"/>
    <property type="match status" value="1"/>
</dbReference>
<evidence type="ECO:0000313" key="23">
    <source>
        <dbReference type="EMBL" id="AMY09392.1"/>
    </source>
</evidence>
<evidence type="ECO:0000256" key="11">
    <source>
        <dbReference type="ARBA" id="ARBA00022989"/>
    </source>
</evidence>
<dbReference type="EMBL" id="CP015136">
    <property type="protein sequence ID" value="AMY09392.1"/>
    <property type="molecule type" value="Genomic_DNA"/>
</dbReference>
<keyword evidence="5 17" id="KW-0597">Phosphoprotein</keyword>
<keyword evidence="7" id="KW-0812">Transmembrane</keyword>
<keyword evidence="13" id="KW-0472">Membrane</keyword>
<dbReference type="InterPro" id="IPR000014">
    <property type="entry name" value="PAS"/>
</dbReference>
<dbReference type="PANTHER" id="PTHR45339">
    <property type="entry name" value="HYBRID SIGNAL TRANSDUCTION HISTIDINE KINASE J"/>
    <property type="match status" value="1"/>
</dbReference>
<protein>
    <recommendedName>
        <fullName evidence="15">Sensory/regulatory protein RpfC</fullName>
        <ecNumber evidence="3">2.7.13.3</ecNumber>
    </recommendedName>
</protein>
<dbReference type="AlphaFoldDB" id="A0A143PLC3"/>
<dbReference type="CDD" id="cd00082">
    <property type="entry name" value="HisKA"/>
    <property type="match status" value="1"/>
</dbReference>
<dbReference type="CDD" id="cd17546">
    <property type="entry name" value="REC_hyHK_CKI1_RcsC-like"/>
    <property type="match status" value="1"/>
</dbReference>
<feature type="domain" description="HPt" evidence="22">
    <location>
        <begin position="849"/>
        <end position="947"/>
    </location>
</feature>
<evidence type="ECO:0000256" key="5">
    <source>
        <dbReference type="ARBA" id="ARBA00022553"/>
    </source>
</evidence>
<dbReference type="InterPro" id="IPR013655">
    <property type="entry name" value="PAS_fold_3"/>
</dbReference>
<dbReference type="Gene3D" id="1.20.120.160">
    <property type="entry name" value="HPT domain"/>
    <property type="match status" value="1"/>
</dbReference>
<evidence type="ECO:0000313" key="24">
    <source>
        <dbReference type="Proteomes" id="UP000076079"/>
    </source>
</evidence>
<evidence type="ECO:0000256" key="13">
    <source>
        <dbReference type="ARBA" id="ARBA00023136"/>
    </source>
</evidence>
<dbReference type="InterPro" id="IPR008207">
    <property type="entry name" value="Sig_transdc_His_kin_Hpt_dom"/>
</dbReference>
<organism evidence="23 24">
    <name type="scientific">Luteitalea pratensis</name>
    <dbReference type="NCBI Taxonomy" id="1855912"/>
    <lineage>
        <taxon>Bacteria</taxon>
        <taxon>Pseudomonadati</taxon>
        <taxon>Acidobacteriota</taxon>
        <taxon>Vicinamibacteria</taxon>
        <taxon>Vicinamibacterales</taxon>
        <taxon>Vicinamibacteraceae</taxon>
        <taxon>Luteitalea</taxon>
    </lineage>
</organism>
<evidence type="ECO:0000256" key="3">
    <source>
        <dbReference type="ARBA" id="ARBA00012438"/>
    </source>
</evidence>
<dbReference type="SUPFAM" id="SSF55874">
    <property type="entry name" value="ATPase domain of HSP90 chaperone/DNA topoisomerase II/histidine kinase"/>
    <property type="match status" value="1"/>
</dbReference>
<dbReference type="InterPro" id="IPR003594">
    <property type="entry name" value="HATPase_dom"/>
</dbReference>
<keyword evidence="12" id="KW-0902">Two-component regulatory system</keyword>
<feature type="domain" description="PAS" evidence="21">
    <location>
        <begin position="181"/>
        <end position="251"/>
    </location>
</feature>
<evidence type="ECO:0000259" key="20">
    <source>
        <dbReference type="PROSITE" id="PS50110"/>
    </source>
</evidence>
<dbReference type="Gene3D" id="1.10.287.130">
    <property type="match status" value="1"/>
</dbReference>
<evidence type="ECO:0000256" key="1">
    <source>
        <dbReference type="ARBA" id="ARBA00000085"/>
    </source>
</evidence>
<keyword evidence="11" id="KW-1133">Transmembrane helix</keyword>
<keyword evidence="8" id="KW-0547">Nucleotide-binding</keyword>
<dbReference type="InterPro" id="IPR035965">
    <property type="entry name" value="PAS-like_dom_sf"/>
</dbReference>
<comment type="subunit">
    <text evidence="14">At low DSF concentrations, interacts with RpfF.</text>
</comment>
<evidence type="ECO:0000256" key="4">
    <source>
        <dbReference type="ARBA" id="ARBA00022475"/>
    </source>
</evidence>
<keyword evidence="24" id="KW-1185">Reference proteome</keyword>
<reference evidence="23 24" key="1">
    <citation type="journal article" date="2016" name="Genome Announc.">
        <title>First Complete Genome Sequence of a Subdivision 6 Acidobacterium Strain.</title>
        <authorList>
            <person name="Huang S."/>
            <person name="Vieira S."/>
            <person name="Bunk B."/>
            <person name="Riedel T."/>
            <person name="Sproer C."/>
            <person name="Overmann J."/>
        </authorList>
    </citation>
    <scope>NUCLEOTIDE SEQUENCE [LARGE SCALE GENOMIC DNA]</scope>
    <source>
        <strain evidence="24">DSM 100886 HEG_-6_39</strain>
    </source>
</reference>
<dbReference type="InterPro" id="IPR029016">
    <property type="entry name" value="GAF-like_dom_sf"/>
</dbReference>
<dbReference type="STRING" id="1855912.LuPra_02607"/>
<dbReference type="InterPro" id="IPR036097">
    <property type="entry name" value="HisK_dim/P_sf"/>
</dbReference>
<dbReference type="Pfam" id="PF02518">
    <property type="entry name" value="HATPase_c"/>
    <property type="match status" value="1"/>
</dbReference>
<sequence>MEPPPPNQAHAHTRMHQQVVYETACALAESETLVEAAPRMLQAICGALGWEYGAFWTVDRPAARLRWAATWHASSLPFDEFAAVSRATAFAAGDGLPGRVWSSLQSAWIPDVVHDPHFPRAPAADRAGLHAAFGFPVLGRAEILGVMEFFSREIREPDEDLLGMLTTVGRQIGLFVERKRAEEELDRFFALSRDLLCIANFDGYFVRLNPAWERTLGMPREELLAKPWLDFVHPDDREATIGARSTIVNDTELTVFENRYRCADGTYKWLQWNAVAHSDLGLIHAVARDVTDAKRTERELESARRRAEEATVAKSEFLANMSHEIRTPMNAIIGMTDLALRTTLTEEQRDLLHTVKDSSEALLALVNDILDFSKVEARQLALEEVPFAFRDVVEDAVRLLASRADAKGLELACRIAPDVPDALVGDPGRLRQVLINLVGNAIKFTDRGEVIAEVAVDERADATVRLRIVVSDTGIGIPQEKQWQIFGPFVQVDASTTRRYGGTGLGLAISMQLVELMGGRIWVESEVGRGSRFSFVAHFGVEEGATAHAAPPESSDLGHLRVLVVDDNATNRRIVEEMLTAWRMRPTSVDGARAALDALAKAVDAGEPFRLVLSDALMPDVDGFALARAIRANARFAATKLIMLSSMGLPPGHSRVHEAGFSAYLSKPVKQSDLLDAIVAVFAPRTVLGQRESPAHQAPPPRVRTRPLRLLLAEDNATNQRVVVTLFENRGDTVVVASNGREAVQQSAETSFDVILMDVQMPEMSGLEATAAIRERERSHGGHIPIVAMTAHAMAGDREQCLAAGMDAYVSKPVRLDELLAVVDGLFTSVPPARLLLDPLTLLSAFGGNRTVLADVIDMFLVDGPQLTRAIRQATAQGNAQRLASSAHALKGSAGLFGKHGAYETASRLERLGKSGDMRGVGEACDELEREMDALHATLTELRKDLL</sequence>
<feature type="domain" description="Response regulatory" evidence="20">
    <location>
        <begin position="561"/>
        <end position="682"/>
    </location>
</feature>
<dbReference type="FunFam" id="3.30.565.10:FF:000010">
    <property type="entry name" value="Sensor histidine kinase RcsC"/>
    <property type="match status" value="1"/>
</dbReference>
<dbReference type="CDD" id="cd00088">
    <property type="entry name" value="HPT"/>
    <property type="match status" value="1"/>
</dbReference>
<dbReference type="CDD" id="cd16922">
    <property type="entry name" value="HATPase_EvgS-ArcB-TorS-like"/>
    <property type="match status" value="1"/>
</dbReference>
<comment type="subcellular location">
    <subcellularLocation>
        <location evidence="2">Cell membrane</location>
        <topology evidence="2">Multi-pass membrane protein</topology>
    </subcellularLocation>
</comment>
<reference evidence="24" key="2">
    <citation type="submission" date="2016-04" db="EMBL/GenBank/DDBJ databases">
        <title>First Complete Genome Sequence of a Subdivision 6 Acidobacterium.</title>
        <authorList>
            <person name="Huang S."/>
            <person name="Vieira S."/>
            <person name="Bunk B."/>
            <person name="Riedel T."/>
            <person name="Sproeer C."/>
            <person name="Overmann J."/>
        </authorList>
    </citation>
    <scope>NUCLEOTIDE SEQUENCE [LARGE SCALE GENOMIC DNA]</scope>
    <source>
        <strain evidence="24">DSM 100886 HEG_-6_39</strain>
    </source>
</reference>
<dbReference type="InterPro" id="IPR001789">
    <property type="entry name" value="Sig_transdc_resp-reg_receiver"/>
</dbReference>
<evidence type="ECO:0000259" key="19">
    <source>
        <dbReference type="PROSITE" id="PS50109"/>
    </source>
</evidence>
<dbReference type="SMART" id="SM00091">
    <property type="entry name" value="PAS"/>
    <property type="match status" value="1"/>
</dbReference>
<dbReference type="InterPro" id="IPR003661">
    <property type="entry name" value="HisK_dim/P_dom"/>
</dbReference>
<dbReference type="SUPFAM" id="SSF52172">
    <property type="entry name" value="CheY-like"/>
    <property type="match status" value="2"/>
</dbReference>
<dbReference type="InterPro" id="IPR036641">
    <property type="entry name" value="HPT_dom_sf"/>
</dbReference>
<keyword evidence="18" id="KW-0175">Coiled coil</keyword>
<dbReference type="NCBIfam" id="TIGR00229">
    <property type="entry name" value="sensory_box"/>
    <property type="match status" value="1"/>
</dbReference>
<dbReference type="SMART" id="SM00448">
    <property type="entry name" value="REC"/>
    <property type="match status" value="2"/>
</dbReference>
<dbReference type="Gene3D" id="3.30.450.40">
    <property type="match status" value="1"/>
</dbReference>
<evidence type="ECO:0000256" key="10">
    <source>
        <dbReference type="ARBA" id="ARBA00022840"/>
    </source>
</evidence>
<dbReference type="Gene3D" id="3.40.50.2300">
    <property type="match status" value="2"/>
</dbReference>
<feature type="domain" description="Histidine kinase" evidence="19">
    <location>
        <begin position="320"/>
        <end position="541"/>
    </location>
</feature>
<evidence type="ECO:0000256" key="7">
    <source>
        <dbReference type="ARBA" id="ARBA00022692"/>
    </source>
</evidence>
<dbReference type="SUPFAM" id="SSF47226">
    <property type="entry name" value="Histidine-containing phosphotransfer domain, HPT domain"/>
    <property type="match status" value="1"/>
</dbReference>
<dbReference type="InterPro" id="IPR001610">
    <property type="entry name" value="PAC"/>
</dbReference>
<keyword evidence="6 23" id="KW-0808">Transferase</keyword>
<evidence type="ECO:0000256" key="12">
    <source>
        <dbReference type="ARBA" id="ARBA00023012"/>
    </source>
</evidence>
<dbReference type="InterPro" id="IPR004358">
    <property type="entry name" value="Sig_transdc_His_kin-like_C"/>
</dbReference>
<dbReference type="SUPFAM" id="SSF55781">
    <property type="entry name" value="GAF domain-like"/>
    <property type="match status" value="1"/>
</dbReference>
<dbReference type="PROSITE" id="PS50112">
    <property type="entry name" value="PAS"/>
    <property type="match status" value="1"/>
</dbReference>
<evidence type="ECO:0000256" key="16">
    <source>
        <dbReference type="PROSITE-ProRule" id="PRU00110"/>
    </source>
</evidence>
<gene>
    <name evidence="23" type="primary">barA_2</name>
    <name evidence="23" type="ORF">LuPra_02607</name>
</gene>
<dbReference type="Pfam" id="PF00072">
    <property type="entry name" value="Response_reg"/>
    <property type="match status" value="2"/>
</dbReference>
<evidence type="ECO:0000256" key="14">
    <source>
        <dbReference type="ARBA" id="ARBA00064003"/>
    </source>
</evidence>
<dbReference type="PROSITE" id="PS50894">
    <property type="entry name" value="HPT"/>
    <property type="match status" value="1"/>
</dbReference>
<dbReference type="GO" id="GO:0000155">
    <property type="term" value="F:phosphorelay sensor kinase activity"/>
    <property type="evidence" value="ECO:0007669"/>
    <property type="project" value="InterPro"/>
</dbReference>
<dbReference type="PRINTS" id="PR00344">
    <property type="entry name" value="BCTRLSENSOR"/>
</dbReference>
<dbReference type="Proteomes" id="UP000076079">
    <property type="component" value="Chromosome"/>
</dbReference>
<dbReference type="EC" id="2.7.13.3" evidence="3"/>
<dbReference type="FunFam" id="1.10.287.130:FF:000002">
    <property type="entry name" value="Two-component osmosensing histidine kinase"/>
    <property type="match status" value="1"/>
</dbReference>
<comment type="catalytic activity">
    <reaction evidence="1">
        <text>ATP + protein L-histidine = ADP + protein N-phospho-L-histidine.</text>
        <dbReference type="EC" id="2.7.13.3"/>
    </reaction>
</comment>
<evidence type="ECO:0000256" key="15">
    <source>
        <dbReference type="ARBA" id="ARBA00068150"/>
    </source>
</evidence>
<feature type="modified residue" description="4-aspartylphosphate" evidence="17">
    <location>
        <position position="615"/>
    </location>
</feature>
<dbReference type="SUPFAM" id="SSF55785">
    <property type="entry name" value="PYP-like sensor domain (PAS domain)"/>
    <property type="match status" value="1"/>
</dbReference>
<dbReference type="SMART" id="SM00086">
    <property type="entry name" value="PAC"/>
    <property type="match status" value="1"/>
</dbReference>
<accession>A0A143PLC3</accession>
<dbReference type="InterPro" id="IPR005467">
    <property type="entry name" value="His_kinase_dom"/>
</dbReference>
<dbReference type="PROSITE" id="PS50110">
    <property type="entry name" value="RESPONSE_REGULATORY"/>
    <property type="match status" value="2"/>
</dbReference>
<feature type="domain" description="Response regulatory" evidence="20">
    <location>
        <begin position="709"/>
        <end position="827"/>
    </location>
</feature>
<evidence type="ECO:0000256" key="6">
    <source>
        <dbReference type="ARBA" id="ARBA00022679"/>
    </source>
</evidence>
<dbReference type="InterPro" id="IPR003018">
    <property type="entry name" value="GAF"/>
</dbReference>
<dbReference type="InterPro" id="IPR036890">
    <property type="entry name" value="HATPase_C_sf"/>
</dbReference>
<evidence type="ECO:0000256" key="18">
    <source>
        <dbReference type="SAM" id="Coils"/>
    </source>
</evidence>
<dbReference type="Pfam" id="PF08447">
    <property type="entry name" value="PAS_3"/>
    <property type="match status" value="1"/>
</dbReference>
<evidence type="ECO:0000259" key="21">
    <source>
        <dbReference type="PROSITE" id="PS50112"/>
    </source>
</evidence>
<keyword evidence="9 23" id="KW-0418">Kinase</keyword>
<proteinExistence type="predicted"/>
<dbReference type="Pfam" id="PF01627">
    <property type="entry name" value="Hpt"/>
    <property type="match status" value="1"/>
</dbReference>
<dbReference type="InterPro" id="IPR011006">
    <property type="entry name" value="CheY-like_superfamily"/>
</dbReference>
<dbReference type="Gene3D" id="3.30.565.10">
    <property type="entry name" value="Histidine kinase-like ATPase, C-terminal domain"/>
    <property type="match status" value="1"/>
</dbReference>
<evidence type="ECO:0000256" key="8">
    <source>
        <dbReference type="ARBA" id="ARBA00022741"/>
    </source>
</evidence>
<dbReference type="GO" id="GO:0005886">
    <property type="term" value="C:plasma membrane"/>
    <property type="evidence" value="ECO:0007669"/>
    <property type="project" value="UniProtKB-SubCell"/>
</dbReference>
<dbReference type="GO" id="GO:0005524">
    <property type="term" value="F:ATP binding"/>
    <property type="evidence" value="ECO:0007669"/>
    <property type="project" value="UniProtKB-KW"/>
</dbReference>
<keyword evidence="10" id="KW-0067">ATP-binding</keyword>
<keyword evidence="4" id="KW-1003">Cell membrane</keyword>
<dbReference type="SUPFAM" id="SSF47384">
    <property type="entry name" value="Homodimeric domain of signal transducing histidine kinase"/>
    <property type="match status" value="1"/>
</dbReference>
<evidence type="ECO:0000259" key="22">
    <source>
        <dbReference type="PROSITE" id="PS50894"/>
    </source>
</evidence>
<name>A0A143PLC3_LUTPR</name>
<dbReference type="CDD" id="cd00130">
    <property type="entry name" value="PAS"/>
    <property type="match status" value="1"/>
</dbReference>
<feature type="coiled-coil region" evidence="18">
    <location>
        <begin position="286"/>
        <end position="313"/>
    </location>
</feature>
<dbReference type="Pfam" id="PF00512">
    <property type="entry name" value="HisKA"/>
    <property type="match status" value="1"/>
</dbReference>
<evidence type="ECO:0000256" key="9">
    <source>
        <dbReference type="ARBA" id="ARBA00022777"/>
    </source>
</evidence>
<feature type="modified residue" description="Phosphohistidine" evidence="16">
    <location>
        <position position="888"/>
    </location>
</feature>
<dbReference type="Pfam" id="PF13185">
    <property type="entry name" value="GAF_2"/>
    <property type="match status" value="1"/>
</dbReference>
<dbReference type="KEGG" id="abac:LuPra_02607"/>
<evidence type="ECO:0000256" key="2">
    <source>
        <dbReference type="ARBA" id="ARBA00004651"/>
    </source>
</evidence>